<name>A0A2V1E8C9_9PLEO</name>
<evidence type="ECO:0008006" key="4">
    <source>
        <dbReference type="Google" id="ProtNLM"/>
    </source>
</evidence>
<dbReference type="AlphaFoldDB" id="A0A2V1E8C9"/>
<keyword evidence="1" id="KW-0732">Signal</keyword>
<evidence type="ECO:0000256" key="1">
    <source>
        <dbReference type="SAM" id="SignalP"/>
    </source>
</evidence>
<organism evidence="2 3">
    <name type="scientific">Periconia macrospinosa</name>
    <dbReference type="NCBI Taxonomy" id="97972"/>
    <lineage>
        <taxon>Eukaryota</taxon>
        <taxon>Fungi</taxon>
        <taxon>Dikarya</taxon>
        <taxon>Ascomycota</taxon>
        <taxon>Pezizomycotina</taxon>
        <taxon>Dothideomycetes</taxon>
        <taxon>Pleosporomycetidae</taxon>
        <taxon>Pleosporales</taxon>
        <taxon>Massarineae</taxon>
        <taxon>Periconiaceae</taxon>
        <taxon>Periconia</taxon>
    </lineage>
</organism>
<feature type="signal peptide" evidence="1">
    <location>
        <begin position="1"/>
        <end position="21"/>
    </location>
</feature>
<feature type="chain" id="PRO_5016069344" description="Secreted protein" evidence="1">
    <location>
        <begin position="22"/>
        <end position="86"/>
    </location>
</feature>
<gene>
    <name evidence="2" type="ORF">DM02DRAFT_408074</name>
</gene>
<evidence type="ECO:0000313" key="3">
    <source>
        <dbReference type="Proteomes" id="UP000244855"/>
    </source>
</evidence>
<accession>A0A2V1E8C9</accession>
<evidence type="ECO:0000313" key="2">
    <source>
        <dbReference type="EMBL" id="PVI06771.1"/>
    </source>
</evidence>
<protein>
    <recommendedName>
        <fullName evidence="4">Secreted protein</fullName>
    </recommendedName>
</protein>
<dbReference type="EMBL" id="KZ805307">
    <property type="protein sequence ID" value="PVI06771.1"/>
    <property type="molecule type" value="Genomic_DNA"/>
</dbReference>
<proteinExistence type="predicted"/>
<reference evidence="2 3" key="1">
    <citation type="journal article" date="2018" name="Sci. Rep.">
        <title>Comparative genomics provides insights into the lifestyle and reveals functional heterogeneity of dark septate endophytic fungi.</title>
        <authorList>
            <person name="Knapp D.G."/>
            <person name="Nemeth J.B."/>
            <person name="Barry K."/>
            <person name="Hainaut M."/>
            <person name="Henrissat B."/>
            <person name="Johnson J."/>
            <person name="Kuo A."/>
            <person name="Lim J.H.P."/>
            <person name="Lipzen A."/>
            <person name="Nolan M."/>
            <person name="Ohm R.A."/>
            <person name="Tamas L."/>
            <person name="Grigoriev I.V."/>
            <person name="Spatafora J.W."/>
            <person name="Nagy L.G."/>
            <person name="Kovacs G.M."/>
        </authorList>
    </citation>
    <scope>NUCLEOTIDE SEQUENCE [LARGE SCALE GENOMIC DNA]</scope>
    <source>
        <strain evidence="2 3">DSE2036</strain>
    </source>
</reference>
<keyword evidence="3" id="KW-1185">Reference proteome</keyword>
<dbReference type="Proteomes" id="UP000244855">
    <property type="component" value="Unassembled WGS sequence"/>
</dbReference>
<sequence>MWSEFLFFFSSWSLEAPPARSRPVRTMSRAWIQSAKYEHLFTRRTTLLLRHTSTYMIGTMDSITCMHDPYLHTNPPMYMEPVLPSV</sequence>